<dbReference type="SUPFAM" id="SSF52096">
    <property type="entry name" value="ClpP/crotonase"/>
    <property type="match status" value="1"/>
</dbReference>
<evidence type="ECO:0000256" key="11">
    <source>
        <dbReference type="ARBA" id="ARBA00023098"/>
    </source>
</evidence>
<dbReference type="InParanoid" id="A0A061GKP5"/>
<evidence type="ECO:0000313" key="22">
    <source>
        <dbReference type="EMBL" id="EOY29697.1"/>
    </source>
</evidence>
<keyword evidence="12" id="KW-0576">Peroxisome</keyword>
<evidence type="ECO:0000256" key="3">
    <source>
        <dbReference type="ARBA" id="ARBA00004275"/>
    </source>
</evidence>
<dbReference type="PANTHER" id="PTHR23309:SF49">
    <property type="entry name" value="PEROXISOMAL BIFUNCTIONAL ENZYME"/>
    <property type="match status" value="1"/>
</dbReference>
<dbReference type="Pfam" id="PF02737">
    <property type="entry name" value="3HCDH_N"/>
    <property type="match status" value="1"/>
</dbReference>
<dbReference type="STRING" id="3641.A0A061GKP5"/>
<keyword evidence="9" id="KW-0560">Oxidoreductase</keyword>
<dbReference type="GO" id="GO:0070403">
    <property type="term" value="F:NAD+ binding"/>
    <property type="evidence" value="ECO:0007669"/>
    <property type="project" value="InterPro"/>
</dbReference>
<dbReference type="InterPro" id="IPR006108">
    <property type="entry name" value="3HC_DH_C"/>
</dbReference>
<evidence type="ECO:0000256" key="19">
    <source>
        <dbReference type="SAM" id="MobiDB-lite"/>
    </source>
</evidence>
<evidence type="ECO:0000256" key="10">
    <source>
        <dbReference type="ARBA" id="ARBA00023027"/>
    </source>
</evidence>
<comment type="catalytic activity">
    <reaction evidence="18">
        <text>a 4-saturated-(3S)-3-hydroxyacyl-CoA = a (3E)-enoyl-CoA + H2O</text>
        <dbReference type="Rhea" id="RHEA:20724"/>
        <dbReference type="ChEBI" id="CHEBI:15377"/>
        <dbReference type="ChEBI" id="CHEBI:58521"/>
        <dbReference type="ChEBI" id="CHEBI:137480"/>
        <dbReference type="EC" id="4.2.1.17"/>
    </reaction>
</comment>
<evidence type="ECO:0000256" key="6">
    <source>
        <dbReference type="ARBA" id="ARBA00008750"/>
    </source>
</evidence>
<sequence length="812" mass="87717">MNSLSIPSQRQTCSKNKSFGRLPSTTTVDGDPRQGQQTLLYHVVKFLGYYVAELAAVKKVTHLLVGFLRYRQTEPSEASPLVPPITPVKVSNKFAAMAGGEAHRVTMEVRGDGIAVIAFSSPPVNALHIPALTELKRMHRESMERDDVKAVVLTGAGSKFCSGLDMSLVQDIQRTGDDSVLAEISHDLIDQVEDGKKPSVAAIQGYALGAGLELSMGCCARVATPGAKLGLPELTLGFSPGLGGTQRLPRLVGVSKAAQMLLTSKPVMSEEGKSLGLIDAIASPEELLEVACDLALDIVESRRPRLSSLSRTDKLGSTEQAMEILEGFRQGAKETAHTMPEKLACLDVIGEGITSGGRSGVLKEMEVFRELVLSTAAKALVHVSCAQRATSQVRGVTDAGLKPRPIGKVGVIGAGLMGSGITTALILSNIHVVLKELNSEYLQRGIKKIEANLQALVTKGKLDENGVKKALSFLRGVSDYSEFKDVDLVIEAVIEDLSLKQSIFEEIDKVCPPHCILASGTSGIDLNKIGERTSSQDRIVGAHFFSPAHIMPLLEIVRTEKTSTQVLLDLMTIGKAIKKVPLIVGNCTGFAVNRTFSPYFQGPFLLADLGVDIFRIDRVVCSFGLSMGPYLLHDVTGYGLAIAFAKEMAATFPDRTFQSALHGLMLQHGRQGKSNGKGYYIFEKGSKPKPDYTVQPIVEESRRITNLVENPISISDQEIVEMIFFPVVNEGCRIIEEGVIARASELDVASVLGFNFPSRLGGIMFWADTIGAKYIYTSLKKWSALYGPFFRPSRFLEERAMKGIPLGAPVEA</sequence>
<dbReference type="FunFam" id="3.40.50.720:FF:000009">
    <property type="entry name" value="Fatty oxidation complex, alpha subunit"/>
    <property type="match status" value="1"/>
</dbReference>
<evidence type="ECO:0000256" key="13">
    <source>
        <dbReference type="ARBA" id="ARBA00023235"/>
    </source>
</evidence>
<dbReference type="InterPro" id="IPR006176">
    <property type="entry name" value="3-OHacyl-CoA_DH_NAD-bd"/>
</dbReference>
<comment type="similarity">
    <text evidence="5">In the central section; belongs to the 3-hydroxyacyl-CoA dehydrogenase family.</text>
</comment>
<comment type="subcellular location">
    <subcellularLocation>
        <location evidence="3">Peroxisome</location>
    </subcellularLocation>
</comment>
<keyword evidence="14" id="KW-0456">Lyase</keyword>
<evidence type="ECO:0000256" key="17">
    <source>
        <dbReference type="ARBA" id="ARBA00023709"/>
    </source>
</evidence>
<evidence type="ECO:0000256" key="1">
    <source>
        <dbReference type="ARBA" id="ARBA00000452"/>
    </source>
</evidence>
<dbReference type="Gene3D" id="3.90.226.10">
    <property type="entry name" value="2-enoyl-CoA Hydratase, Chain A, domain 1"/>
    <property type="match status" value="1"/>
</dbReference>
<feature type="region of interest" description="Disordered" evidence="19">
    <location>
        <begin position="1"/>
        <end position="33"/>
    </location>
</feature>
<dbReference type="Gramene" id="EOY29697">
    <property type="protein sequence ID" value="EOY29697"/>
    <property type="gene ID" value="TCM_037160"/>
</dbReference>
<name>A0A061GKP5_THECC</name>
<keyword evidence="23" id="KW-1185">Reference proteome</keyword>
<dbReference type="Proteomes" id="UP000026915">
    <property type="component" value="Chromosome 9"/>
</dbReference>
<keyword evidence="11" id="KW-0443">Lipid metabolism</keyword>
<dbReference type="EMBL" id="CM001887">
    <property type="protein sequence ID" value="EOY29697.1"/>
    <property type="molecule type" value="Genomic_DNA"/>
</dbReference>
<dbReference type="PROSITE" id="PS00067">
    <property type="entry name" value="3HCDH"/>
    <property type="match status" value="1"/>
</dbReference>
<dbReference type="GO" id="GO:0003857">
    <property type="term" value="F:(3S)-3-hydroxyacyl-CoA dehydrogenase (NAD+) activity"/>
    <property type="evidence" value="ECO:0000318"/>
    <property type="project" value="GO_Central"/>
</dbReference>
<dbReference type="InterPro" id="IPR029045">
    <property type="entry name" value="ClpP/crotonase-like_dom_sf"/>
</dbReference>
<proteinExistence type="inferred from homology"/>
<dbReference type="Pfam" id="PF00378">
    <property type="entry name" value="ECH_1"/>
    <property type="match status" value="1"/>
</dbReference>
<evidence type="ECO:0000256" key="16">
    <source>
        <dbReference type="ARBA" id="ARBA00023701"/>
    </source>
</evidence>
<evidence type="ECO:0000256" key="9">
    <source>
        <dbReference type="ARBA" id="ARBA00023002"/>
    </source>
</evidence>
<evidence type="ECO:0000259" key="20">
    <source>
        <dbReference type="Pfam" id="PF00725"/>
    </source>
</evidence>
<dbReference type="Pfam" id="PF00725">
    <property type="entry name" value="3HCDH"/>
    <property type="match status" value="2"/>
</dbReference>
<dbReference type="PANTHER" id="PTHR23309">
    <property type="entry name" value="3-HYDROXYACYL-COA DEHYROGENASE"/>
    <property type="match status" value="1"/>
</dbReference>
<dbReference type="AlphaFoldDB" id="A0A061GKP5"/>
<evidence type="ECO:0000259" key="21">
    <source>
        <dbReference type="Pfam" id="PF02737"/>
    </source>
</evidence>
<dbReference type="Gene3D" id="1.10.1040.50">
    <property type="match status" value="1"/>
</dbReference>
<comment type="catalytic activity">
    <reaction evidence="1">
        <text>a (3Z)-enoyl-CoA = a 4-saturated (2E)-enoyl-CoA</text>
        <dbReference type="Rhea" id="RHEA:45900"/>
        <dbReference type="ChEBI" id="CHEBI:85097"/>
        <dbReference type="ChEBI" id="CHEBI:85489"/>
        <dbReference type="EC" id="5.3.3.8"/>
    </reaction>
</comment>
<protein>
    <submittedName>
        <fullName evidence="22">Peroxisomal fatty acid beta-oxidation multifunctional protein, putative isoform 1</fullName>
    </submittedName>
</protein>
<comment type="catalytic activity">
    <reaction evidence="2">
        <text>a (3E)-enoyl-CoA = a 4-saturated (2E)-enoyl-CoA</text>
        <dbReference type="Rhea" id="RHEA:45228"/>
        <dbReference type="ChEBI" id="CHEBI:58521"/>
        <dbReference type="ChEBI" id="CHEBI:85097"/>
        <dbReference type="EC" id="5.3.3.8"/>
    </reaction>
</comment>
<keyword evidence="8" id="KW-0276">Fatty acid metabolism</keyword>
<evidence type="ECO:0000256" key="15">
    <source>
        <dbReference type="ARBA" id="ARBA00023268"/>
    </source>
</evidence>
<keyword evidence="10" id="KW-0520">NAD</keyword>
<evidence type="ECO:0000256" key="12">
    <source>
        <dbReference type="ARBA" id="ARBA00023140"/>
    </source>
</evidence>
<comment type="subunit">
    <text evidence="7">Monomer.</text>
</comment>
<reference evidence="22 23" key="1">
    <citation type="journal article" date="2013" name="Genome Biol.">
        <title>The genome sequence of the most widely cultivated cacao type and its use to identify candidate genes regulating pod color.</title>
        <authorList>
            <person name="Motamayor J.C."/>
            <person name="Mockaitis K."/>
            <person name="Schmutz J."/>
            <person name="Haiminen N."/>
            <person name="Iii D.L."/>
            <person name="Cornejo O."/>
            <person name="Findley S.D."/>
            <person name="Zheng P."/>
            <person name="Utro F."/>
            <person name="Royaert S."/>
            <person name="Saski C."/>
            <person name="Jenkins J."/>
            <person name="Podicheti R."/>
            <person name="Zhao M."/>
            <person name="Scheffler B.E."/>
            <person name="Stack J.C."/>
            <person name="Feltus F.A."/>
            <person name="Mustiga G.M."/>
            <person name="Amores F."/>
            <person name="Phillips W."/>
            <person name="Marelli J.P."/>
            <person name="May G.D."/>
            <person name="Shapiro H."/>
            <person name="Ma J."/>
            <person name="Bustamante C.D."/>
            <person name="Schnell R.J."/>
            <person name="Main D."/>
            <person name="Gilbert D."/>
            <person name="Parida L."/>
            <person name="Kuhn D.N."/>
        </authorList>
    </citation>
    <scope>NUCLEOTIDE SEQUENCE [LARGE SCALE GENOMIC DNA]</scope>
    <source>
        <strain evidence="23">cv. Matina 1-6</strain>
    </source>
</reference>
<dbReference type="InterPro" id="IPR001753">
    <property type="entry name" value="Enoyl-CoA_hydra/iso"/>
</dbReference>
<feature type="domain" description="3-hydroxyacyl-CoA dehydrogenase C-terminal" evidence="20">
    <location>
        <begin position="589"/>
        <end position="680"/>
    </location>
</feature>
<evidence type="ECO:0000256" key="7">
    <source>
        <dbReference type="ARBA" id="ARBA00011245"/>
    </source>
</evidence>
<evidence type="ECO:0000256" key="4">
    <source>
        <dbReference type="ARBA" id="ARBA00005005"/>
    </source>
</evidence>
<dbReference type="InterPro" id="IPR008927">
    <property type="entry name" value="6-PGluconate_DH-like_C_sf"/>
</dbReference>
<dbReference type="InterPro" id="IPR006180">
    <property type="entry name" value="3-OHacyl-CoA_DH_CS"/>
</dbReference>
<dbReference type="GO" id="GO:0004165">
    <property type="term" value="F:delta(3)-delta(2)-enoyl-CoA isomerase activity"/>
    <property type="evidence" value="ECO:0007669"/>
    <property type="project" value="UniProtKB-EC"/>
</dbReference>
<comment type="pathway">
    <text evidence="4">Lipid metabolism; fatty acid beta-oxidation.</text>
</comment>
<dbReference type="GO" id="GO:0008692">
    <property type="term" value="F:3-hydroxybutyryl-CoA epimerase activity"/>
    <property type="evidence" value="ECO:0007669"/>
    <property type="project" value="UniProtKB-EC"/>
</dbReference>
<dbReference type="FunFam" id="1.10.1040.50:FF:000004">
    <property type="entry name" value="Peroxisomal fatty acid beta-oxidation multifunctional protein"/>
    <property type="match status" value="1"/>
</dbReference>
<dbReference type="SUPFAM" id="SSF48179">
    <property type="entry name" value="6-phosphogluconate dehydrogenase C-terminal domain-like"/>
    <property type="match status" value="2"/>
</dbReference>
<comment type="similarity">
    <text evidence="6">In the N-terminal section; belongs to the enoyl-CoA hydratase/isomerase family.</text>
</comment>
<evidence type="ECO:0000256" key="5">
    <source>
        <dbReference type="ARBA" id="ARBA00007005"/>
    </source>
</evidence>
<evidence type="ECO:0000313" key="23">
    <source>
        <dbReference type="Proteomes" id="UP000026915"/>
    </source>
</evidence>
<feature type="domain" description="3-hydroxyacyl-CoA dehydrogenase NAD binding" evidence="21">
    <location>
        <begin position="408"/>
        <end position="586"/>
    </location>
</feature>
<dbReference type="InterPro" id="IPR036291">
    <property type="entry name" value="NAD(P)-bd_dom_sf"/>
</dbReference>
<accession>A0A061GKP5</accession>
<keyword evidence="15" id="KW-0511">Multifunctional enzyme</keyword>
<evidence type="ECO:0000256" key="14">
    <source>
        <dbReference type="ARBA" id="ARBA00023239"/>
    </source>
</evidence>
<dbReference type="eggNOG" id="KOG1683">
    <property type="taxonomic scope" value="Eukaryota"/>
</dbReference>
<dbReference type="Gene3D" id="3.40.50.720">
    <property type="entry name" value="NAD(P)-binding Rossmann-like Domain"/>
    <property type="match status" value="1"/>
</dbReference>
<evidence type="ECO:0000256" key="18">
    <source>
        <dbReference type="ARBA" id="ARBA00023717"/>
    </source>
</evidence>
<dbReference type="GO" id="GO:0006635">
    <property type="term" value="P:fatty acid beta-oxidation"/>
    <property type="evidence" value="ECO:0000318"/>
    <property type="project" value="GO_Central"/>
</dbReference>
<feature type="domain" description="3-hydroxyacyl-CoA dehydrogenase C-terminal" evidence="20">
    <location>
        <begin position="719"/>
        <end position="799"/>
    </location>
</feature>
<comment type="catalytic activity">
    <reaction evidence="16">
        <text>(3S)-3-hydroxybutanoyl-CoA = (3R)-3-hydroxybutanoyl-CoA</text>
        <dbReference type="Rhea" id="RHEA:21760"/>
        <dbReference type="ChEBI" id="CHEBI:57315"/>
        <dbReference type="ChEBI" id="CHEBI:57316"/>
        <dbReference type="EC" id="5.1.2.3"/>
    </reaction>
</comment>
<keyword evidence="13" id="KW-0413">Isomerase</keyword>
<dbReference type="CDD" id="cd06558">
    <property type="entry name" value="crotonase-like"/>
    <property type="match status" value="1"/>
</dbReference>
<comment type="catalytic activity">
    <reaction evidence="17">
        <text>a (3S)-3-hydroxyacyl-CoA = a (2E)-enoyl-CoA + H2O</text>
        <dbReference type="Rhea" id="RHEA:16105"/>
        <dbReference type="ChEBI" id="CHEBI:15377"/>
        <dbReference type="ChEBI" id="CHEBI:57318"/>
        <dbReference type="ChEBI" id="CHEBI:58856"/>
        <dbReference type="EC" id="4.2.1.17"/>
    </reaction>
</comment>
<dbReference type="SUPFAM" id="SSF51735">
    <property type="entry name" value="NAD(P)-binding Rossmann-fold domains"/>
    <property type="match status" value="1"/>
</dbReference>
<dbReference type="GO" id="GO:0004300">
    <property type="term" value="F:enoyl-CoA hydratase activity"/>
    <property type="evidence" value="ECO:0007669"/>
    <property type="project" value="UniProtKB-EC"/>
</dbReference>
<organism evidence="22 23">
    <name type="scientific">Theobroma cacao</name>
    <name type="common">Cacao</name>
    <name type="synonym">Cocoa</name>
    <dbReference type="NCBI Taxonomy" id="3641"/>
    <lineage>
        <taxon>Eukaryota</taxon>
        <taxon>Viridiplantae</taxon>
        <taxon>Streptophyta</taxon>
        <taxon>Embryophyta</taxon>
        <taxon>Tracheophyta</taxon>
        <taxon>Spermatophyta</taxon>
        <taxon>Magnoliopsida</taxon>
        <taxon>eudicotyledons</taxon>
        <taxon>Gunneridae</taxon>
        <taxon>Pentapetalae</taxon>
        <taxon>rosids</taxon>
        <taxon>malvids</taxon>
        <taxon>Malvales</taxon>
        <taxon>Malvaceae</taxon>
        <taxon>Byttnerioideae</taxon>
        <taxon>Theobroma</taxon>
    </lineage>
</organism>
<gene>
    <name evidence="22" type="ORF">TCM_037160</name>
</gene>
<evidence type="ECO:0000256" key="2">
    <source>
        <dbReference type="ARBA" id="ARBA00000765"/>
    </source>
</evidence>
<evidence type="ECO:0000256" key="8">
    <source>
        <dbReference type="ARBA" id="ARBA00022832"/>
    </source>
</evidence>
<dbReference type="GO" id="GO:0005777">
    <property type="term" value="C:peroxisome"/>
    <property type="evidence" value="ECO:0000318"/>
    <property type="project" value="GO_Central"/>
</dbReference>
<dbReference type="UniPathway" id="UPA00659"/>